<name>A0AA39TD91_ACESA</name>
<keyword evidence="10 17" id="KW-0547">Nucleotide-binding</keyword>
<evidence type="ECO:0000256" key="3">
    <source>
        <dbReference type="ARBA" id="ARBA00010217"/>
    </source>
</evidence>
<dbReference type="AlphaFoldDB" id="A0AA39TD91"/>
<feature type="region of interest" description="Disordered" evidence="18">
    <location>
        <begin position="1"/>
        <end position="22"/>
    </location>
</feature>
<dbReference type="FunFam" id="1.10.510.10:FF:000240">
    <property type="entry name" value="Lectin-domain containing receptor kinase A4.3"/>
    <property type="match status" value="1"/>
</dbReference>
<dbReference type="InterPro" id="IPR017441">
    <property type="entry name" value="Protein_kinase_ATP_BS"/>
</dbReference>
<keyword evidence="13" id="KW-1133">Transmembrane helix</keyword>
<dbReference type="Proteomes" id="UP001168877">
    <property type="component" value="Unassembled WGS sequence"/>
</dbReference>
<reference evidence="20" key="2">
    <citation type="submission" date="2023-06" db="EMBL/GenBank/DDBJ databases">
        <authorList>
            <person name="Swenson N.G."/>
            <person name="Wegrzyn J.L."/>
            <person name="Mcevoy S.L."/>
        </authorList>
    </citation>
    <scope>NUCLEOTIDE SEQUENCE</scope>
    <source>
        <strain evidence="20">NS2018</strain>
        <tissue evidence="20">Leaf</tissue>
    </source>
</reference>
<dbReference type="InterPro" id="IPR011009">
    <property type="entry name" value="Kinase-like_dom_sf"/>
</dbReference>
<evidence type="ECO:0000256" key="8">
    <source>
        <dbReference type="ARBA" id="ARBA00022729"/>
    </source>
</evidence>
<evidence type="ECO:0000259" key="19">
    <source>
        <dbReference type="PROSITE" id="PS50011"/>
    </source>
</evidence>
<dbReference type="GO" id="GO:0002229">
    <property type="term" value="P:defense response to oomycetes"/>
    <property type="evidence" value="ECO:0007669"/>
    <property type="project" value="UniProtKB-ARBA"/>
</dbReference>
<dbReference type="EMBL" id="JAUESC010000002">
    <property type="protein sequence ID" value="KAK0604922.1"/>
    <property type="molecule type" value="Genomic_DNA"/>
</dbReference>
<evidence type="ECO:0000256" key="16">
    <source>
        <dbReference type="ARBA" id="ARBA00023180"/>
    </source>
</evidence>
<evidence type="ECO:0000313" key="20">
    <source>
        <dbReference type="EMBL" id="KAK0604922.1"/>
    </source>
</evidence>
<keyword evidence="14" id="KW-0472">Membrane</keyword>
<dbReference type="PANTHER" id="PTHR45621">
    <property type="entry name" value="OS01G0588500 PROTEIN-RELATED"/>
    <property type="match status" value="1"/>
</dbReference>
<evidence type="ECO:0000256" key="18">
    <source>
        <dbReference type="SAM" id="MobiDB-lite"/>
    </source>
</evidence>
<dbReference type="GO" id="GO:0004674">
    <property type="term" value="F:protein serine/threonine kinase activity"/>
    <property type="evidence" value="ECO:0007669"/>
    <property type="project" value="UniProtKB-EC"/>
</dbReference>
<dbReference type="Pfam" id="PF00069">
    <property type="entry name" value="Pkinase"/>
    <property type="match status" value="2"/>
</dbReference>
<feature type="binding site" evidence="17">
    <location>
        <position position="85"/>
    </location>
    <ligand>
        <name>ATP</name>
        <dbReference type="ChEBI" id="CHEBI:30616"/>
    </ligand>
</feature>
<dbReference type="SUPFAM" id="SSF56112">
    <property type="entry name" value="Protein kinase-like (PK-like)"/>
    <property type="match status" value="2"/>
</dbReference>
<feature type="binding site" evidence="17">
    <location>
        <position position="310"/>
    </location>
    <ligand>
        <name>ATP</name>
        <dbReference type="ChEBI" id="CHEBI:30616"/>
    </ligand>
</feature>
<evidence type="ECO:0000313" key="21">
    <source>
        <dbReference type="Proteomes" id="UP001168877"/>
    </source>
</evidence>
<dbReference type="FunFam" id="3.30.200.20:FF:000228">
    <property type="entry name" value="Serine/threonine-protein kinase BIK1"/>
    <property type="match status" value="1"/>
</dbReference>
<evidence type="ECO:0000256" key="13">
    <source>
        <dbReference type="ARBA" id="ARBA00022989"/>
    </source>
</evidence>
<keyword evidence="9" id="KW-0430">Lectin</keyword>
<dbReference type="PROSITE" id="PS50011">
    <property type="entry name" value="PROTEIN_KINASE_DOM"/>
    <property type="match status" value="2"/>
</dbReference>
<comment type="similarity">
    <text evidence="2">In the N-terminal section; belongs to the leguminous lectin family.</text>
</comment>
<evidence type="ECO:0000256" key="5">
    <source>
        <dbReference type="ARBA" id="ARBA00022475"/>
    </source>
</evidence>
<evidence type="ECO:0000256" key="7">
    <source>
        <dbReference type="ARBA" id="ARBA00022692"/>
    </source>
</evidence>
<evidence type="ECO:0000256" key="4">
    <source>
        <dbReference type="ARBA" id="ARBA00012513"/>
    </source>
</evidence>
<feature type="region of interest" description="Disordered" evidence="18">
    <location>
        <begin position="599"/>
        <end position="622"/>
    </location>
</feature>
<dbReference type="PROSITE" id="PS00107">
    <property type="entry name" value="PROTEIN_KINASE_ATP"/>
    <property type="match status" value="2"/>
</dbReference>
<evidence type="ECO:0000256" key="11">
    <source>
        <dbReference type="ARBA" id="ARBA00022777"/>
    </source>
</evidence>
<keyword evidence="12 17" id="KW-0067">ATP-binding</keyword>
<dbReference type="InterPro" id="IPR050823">
    <property type="entry name" value="Plant_Ser_Thr_Prot_Kinase"/>
</dbReference>
<keyword evidence="16" id="KW-0325">Glycoprotein</keyword>
<keyword evidence="7" id="KW-0812">Transmembrane</keyword>
<feature type="domain" description="Protein kinase" evidence="19">
    <location>
        <begin position="272"/>
        <end position="550"/>
    </location>
</feature>
<keyword evidence="5" id="KW-1003">Cell membrane</keyword>
<accession>A0AA39TD91</accession>
<dbReference type="EC" id="2.7.11.1" evidence="4"/>
<comment type="subcellular location">
    <subcellularLocation>
        <location evidence="1">Cell membrane</location>
        <topology evidence="1">Single-pass type I membrane protein</topology>
    </subcellularLocation>
</comment>
<evidence type="ECO:0000256" key="10">
    <source>
        <dbReference type="ARBA" id="ARBA00022741"/>
    </source>
</evidence>
<proteinExistence type="inferred from homology"/>
<evidence type="ECO:0000256" key="15">
    <source>
        <dbReference type="ARBA" id="ARBA00023170"/>
    </source>
</evidence>
<evidence type="ECO:0000256" key="14">
    <source>
        <dbReference type="ARBA" id="ARBA00023136"/>
    </source>
</evidence>
<dbReference type="Gene3D" id="1.10.510.10">
    <property type="entry name" value="Transferase(Phosphotransferase) domain 1"/>
    <property type="match status" value="2"/>
</dbReference>
<keyword evidence="11" id="KW-0418">Kinase</keyword>
<dbReference type="InterPro" id="IPR000719">
    <property type="entry name" value="Prot_kinase_dom"/>
</dbReference>
<keyword evidence="15" id="KW-0675">Receptor</keyword>
<gene>
    <name evidence="20" type="ORF">LWI29_020891</name>
</gene>
<feature type="domain" description="Protein kinase" evidence="19">
    <location>
        <begin position="1"/>
        <end position="234"/>
    </location>
</feature>
<keyword evidence="6" id="KW-0808">Transferase</keyword>
<evidence type="ECO:0000256" key="9">
    <source>
        <dbReference type="ARBA" id="ARBA00022734"/>
    </source>
</evidence>
<comment type="similarity">
    <text evidence="3">In the C-terminal section; belongs to the protein kinase superfamily. Ser/Thr protein kinase family.</text>
</comment>
<protein>
    <recommendedName>
        <fullName evidence="4">non-specific serine/threonine protein kinase</fullName>
        <ecNumber evidence="4">2.7.11.1</ecNumber>
    </recommendedName>
</protein>
<dbReference type="Gene3D" id="3.30.200.20">
    <property type="entry name" value="Phosphorylase Kinase, domain 1"/>
    <property type="match status" value="2"/>
</dbReference>
<evidence type="ECO:0000256" key="1">
    <source>
        <dbReference type="ARBA" id="ARBA00004251"/>
    </source>
</evidence>
<evidence type="ECO:0000256" key="2">
    <source>
        <dbReference type="ARBA" id="ARBA00008536"/>
    </source>
</evidence>
<evidence type="ECO:0000256" key="17">
    <source>
        <dbReference type="PROSITE-ProRule" id="PRU10141"/>
    </source>
</evidence>
<dbReference type="GO" id="GO:0030246">
    <property type="term" value="F:carbohydrate binding"/>
    <property type="evidence" value="ECO:0007669"/>
    <property type="project" value="UniProtKB-KW"/>
</dbReference>
<dbReference type="GO" id="GO:0005886">
    <property type="term" value="C:plasma membrane"/>
    <property type="evidence" value="ECO:0007669"/>
    <property type="project" value="UniProtKB-SubCell"/>
</dbReference>
<comment type="caution">
    <text evidence="20">The sequence shown here is derived from an EMBL/GenBank/DDBJ whole genome shotgun (WGS) entry which is preliminary data.</text>
</comment>
<keyword evidence="8" id="KW-0732">Signal</keyword>
<organism evidence="20 21">
    <name type="scientific">Acer saccharum</name>
    <name type="common">Sugar maple</name>
    <dbReference type="NCBI Taxonomy" id="4024"/>
    <lineage>
        <taxon>Eukaryota</taxon>
        <taxon>Viridiplantae</taxon>
        <taxon>Streptophyta</taxon>
        <taxon>Embryophyta</taxon>
        <taxon>Tracheophyta</taxon>
        <taxon>Spermatophyta</taxon>
        <taxon>Magnoliopsida</taxon>
        <taxon>eudicotyledons</taxon>
        <taxon>Gunneridae</taxon>
        <taxon>Pentapetalae</taxon>
        <taxon>rosids</taxon>
        <taxon>malvids</taxon>
        <taxon>Sapindales</taxon>
        <taxon>Sapindaceae</taxon>
        <taxon>Hippocastanoideae</taxon>
        <taxon>Acereae</taxon>
        <taxon>Acer</taxon>
    </lineage>
</organism>
<reference evidence="20" key="1">
    <citation type="journal article" date="2022" name="Plant J.">
        <title>Strategies of tolerance reflected in two North American maple genomes.</title>
        <authorList>
            <person name="McEvoy S.L."/>
            <person name="Sezen U.U."/>
            <person name="Trouern-Trend A."/>
            <person name="McMahon S.M."/>
            <person name="Schaberg P.G."/>
            <person name="Yang J."/>
            <person name="Wegrzyn J.L."/>
            <person name="Swenson N.G."/>
        </authorList>
    </citation>
    <scope>NUCLEOTIDE SEQUENCE</scope>
    <source>
        <strain evidence="20">NS2018</strain>
    </source>
</reference>
<feature type="compositionally biased region" description="Low complexity" evidence="18">
    <location>
        <begin position="1"/>
        <end position="15"/>
    </location>
</feature>
<evidence type="ECO:0000256" key="12">
    <source>
        <dbReference type="ARBA" id="ARBA00022840"/>
    </source>
</evidence>
<sequence length="649" mass="73189">MASAGSSSAAESQFSVVEENPNGQISAPPCLKEFSFADLKTATSNFGHKALLGAGTYGRVYIGWFDEKTLGHPSESGIGMAVAIKIYYPETIQAFDQWQNYNAKLSDFGLAKLGPSGDKTHVTTRMMGTYGYVAPEYFESGHLSIKSDVYSFGIVLLELLTGLKAVDLRQTNNNLVKWLKPMLYQPKTLMDVRMKGQYSLEASWYATQLTLKCLKVNHKDRPSMKDVLEELVQIEAMASMKEVPEVLEQIEAVTSNLKEFNFEDLQTATNNFKPEALLGEGGYGRVYKGWIDEKTLTPSEWGTGMAVAIKLWNPESIQAFEQWQSEMNILGRRYHPNLVKLLGYCWEDEMLVLVYEFMQKGSLTNLLSQRNAIKTLSWDIRLKIAIGAARGLLFLHTLEKQIIYRDFKSSVILLDANYNPKLSDGLAKLWPSGDKTHVTTRMMGTDGYVAPEYFESGHLYAKSDVYSFGIVLLELLTGLRAGYLIQTNGNLVEWLKPMLSQPKTLMDVRMKGQYSLGAACNATQLTLKCLEDNHKNRPSMKEVLEVLVQIEAMTSMKEDPEVLEQIEAETSMKEVPEVLEQIEAVTFMIEVPEVLEHNEAIEEKPRNPNYRSQPSTAARRGQRSILHRFRTSLKEPFQCVSSKLNCMRI</sequence>
<dbReference type="GO" id="GO:0005524">
    <property type="term" value="F:ATP binding"/>
    <property type="evidence" value="ECO:0007669"/>
    <property type="project" value="UniProtKB-UniRule"/>
</dbReference>
<keyword evidence="21" id="KW-1185">Reference proteome</keyword>
<evidence type="ECO:0000256" key="6">
    <source>
        <dbReference type="ARBA" id="ARBA00022679"/>
    </source>
</evidence>